<dbReference type="SUPFAM" id="SSF54427">
    <property type="entry name" value="NTF2-like"/>
    <property type="match status" value="1"/>
</dbReference>
<dbReference type="InterPro" id="IPR027843">
    <property type="entry name" value="DUF4440"/>
</dbReference>
<feature type="signal peptide" evidence="1">
    <location>
        <begin position="1"/>
        <end position="24"/>
    </location>
</feature>
<dbReference type="InterPro" id="IPR032710">
    <property type="entry name" value="NTF2-like_dom_sf"/>
</dbReference>
<protein>
    <submittedName>
        <fullName evidence="3">Nuclear transport factor 2 family protein</fullName>
    </submittedName>
</protein>
<organism evidence="3 4">
    <name type="scientific">Siccirubricoccus soli</name>
    <dbReference type="NCBI Taxonomy" id="2899147"/>
    <lineage>
        <taxon>Bacteria</taxon>
        <taxon>Pseudomonadati</taxon>
        <taxon>Pseudomonadota</taxon>
        <taxon>Alphaproteobacteria</taxon>
        <taxon>Acetobacterales</taxon>
        <taxon>Roseomonadaceae</taxon>
        <taxon>Siccirubricoccus</taxon>
    </lineage>
</organism>
<evidence type="ECO:0000256" key="1">
    <source>
        <dbReference type="SAM" id="SignalP"/>
    </source>
</evidence>
<keyword evidence="1" id="KW-0732">Signal</keyword>
<comment type="caution">
    <text evidence="3">The sequence shown here is derived from an EMBL/GenBank/DDBJ whole genome shotgun (WGS) entry which is preliminary data.</text>
</comment>
<keyword evidence="4" id="KW-1185">Reference proteome</keyword>
<dbReference type="RefSeq" id="WP_252952318.1">
    <property type="nucleotide sequence ID" value="NZ_JAFIRR010000030.1"/>
</dbReference>
<feature type="domain" description="DUF4440" evidence="2">
    <location>
        <begin position="33"/>
        <end position="138"/>
    </location>
</feature>
<evidence type="ECO:0000313" key="4">
    <source>
        <dbReference type="Proteomes" id="UP001523392"/>
    </source>
</evidence>
<proteinExistence type="predicted"/>
<reference evidence="3 4" key="1">
    <citation type="submission" date="2021-12" db="EMBL/GenBank/DDBJ databases">
        <title>Siccirubricoccus leaddurans sp. nov., a high concentration Zn2+ tolerance bacterium.</title>
        <authorList>
            <person name="Cao Y."/>
        </authorList>
    </citation>
    <scope>NUCLEOTIDE SEQUENCE [LARGE SCALE GENOMIC DNA]</scope>
    <source>
        <strain evidence="3 4">KC 17139</strain>
    </source>
</reference>
<accession>A0ABT1D1G0</accession>
<dbReference type="Pfam" id="PF14534">
    <property type="entry name" value="DUF4440"/>
    <property type="match status" value="1"/>
</dbReference>
<dbReference type="EMBL" id="JAFIRR010000030">
    <property type="protein sequence ID" value="MCO6415722.1"/>
    <property type="molecule type" value="Genomic_DNA"/>
</dbReference>
<dbReference type="Proteomes" id="UP001523392">
    <property type="component" value="Unassembled WGS sequence"/>
</dbReference>
<evidence type="ECO:0000313" key="3">
    <source>
        <dbReference type="EMBL" id="MCO6415722.1"/>
    </source>
</evidence>
<evidence type="ECO:0000259" key="2">
    <source>
        <dbReference type="Pfam" id="PF14534"/>
    </source>
</evidence>
<feature type="chain" id="PRO_5046625053" evidence="1">
    <location>
        <begin position="25"/>
        <end position="146"/>
    </location>
</feature>
<dbReference type="Gene3D" id="3.10.450.50">
    <property type="match status" value="1"/>
</dbReference>
<sequence>MIERRQAAALAVVGAWLAARPAVAQQGEQQAVARAVDALTAAMLQPDRAKLEALTVAGLSYGHSAGKIENRQQFIDALVNKTSVFRSITLQDQSISVAGNNAIVRHLLVGETMTNNQPAPVRIGVMQVWTKEGSDWKLLARQAYRV</sequence>
<gene>
    <name evidence="3" type="ORF">JYK14_05955</name>
</gene>
<name>A0ABT1D1G0_9PROT</name>